<keyword evidence="10" id="KW-1185">Reference proteome</keyword>
<evidence type="ECO:0000256" key="8">
    <source>
        <dbReference type="SAM" id="Phobius"/>
    </source>
</evidence>
<feature type="transmembrane region" description="Helical" evidence="8">
    <location>
        <begin position="16"/>
        <end position="36"/>
    </location>
</feature>
<dbReference type="Proteomes" id="UP001596002">
    <property type="component" value="Unassembled WGS sequence"/>
</dbReference>
<keyword evidence="3" id="KW-0813">Transport</keyword>
<organism evidence="9 10">
    <name type="scientific">Effusibacillus consociatus</name>
    <dbReference type="NCBI Taxonomy" id="1117041"/>
    <lineage>
        <taxon>Bacteria</taxon>
        <taxon>Bacillati</taxon>
        <taxon>Bacillota</taxon>
        <taxon>Bacilli</taxon>
        <taxon>Bacillales</taxon>
        <taxon>Alicyclobacillaceae</taxon>
        <taxon>Effusibacillus</taxon>
    </lineage>
</organism>
<name>A0ABV9Q8D8_9BACL</name>
<dbReference type="RefSeq" id="WP_380029351.1">
    <property type="nucleotide sequence ID" value="NZ_JBHSHC010000154.1"/>
</dbReference>
<accession>A0ABV9Q8D8</accession>
<evidence type="ECO:0000256" key="6">
    <source>
        <dbReference type="ARBA" id="ARBA00022989"/>
    </source>
</evidence>
<dbReference type="PANTHER" id="PTHR34975">
    <property type="entry name" value="SPORE GERMINATION PROTEIN A2"/>
    <property type="match status" value="1"/>
</dbReference>
<gene>
    <name evidence="9" type="ORF">ACFO8Q_22710</name>
</gene>
<comment type="subcellular location">
    <subcellularLocation>
        <location evidence="1">Membrane</location>
        <topology evidence="1">Multi-pass membrane protein</topology>
    </subcellularLocation>
</comment>
<protein>
    <submittedName>
        <fullName evidence="9">Endospore germination permease</fullName>
    </submittedName>
</protein>
<keyword evidence="5 8" id="KW-0812">Transmembrane</keyword>
<feature type="transmembrane region" description="Helical" evidence="8">
    <location>
        <begin position="141"/>
        <end position="164"/>
    </location>
</feature>
<reference evidence="10" key="1">
    <citation type="journal article" date="2019" name="Int. J. Syst. Evol. Microbiol.">
        <title>The Global Catalogue of Microorganisms (GCM) 10K type strain sequencing project: providing services to taxonomists for standard genome sequencing and annotation.</title>
        <authorList>
            <consortium name="The Broad Institute Genomics Platform"/>
            <consortium name="The Broad Institute Genome Sequencing Center for Infectious Disease"/>
            <person name="Wu L."/>
            <person name="Ma J."/>
        </authorList>
    </citation>
    <scope>NUCLEOTIDE SEQUENCE [LARGE SCALE GENOMIC DNA]</scope>
    <source>
        <strain evidence="10">WYCCWR 12678</strain>
    </source>
</reference>
<feature type="transmembrane region" description="Helical" evidence="8">
    <location>
        <begin position="269"/>
        <end position="290"/>
    </location>
</feature>
<evidence type="ECO:0000256" key="3">
    <source>
        <dbReference type="ARBA" id="ARBA00022448"/>
    </source>
</evidence>
<dbReference type="Pfam" id="PF03845">
    <property type="entry name" value="Spore_permease"/>
    <property type="match status" value="1"/>
</dbReference>
<comment type="similarity">
    <text evidence="2">Belongs to the amino acid-polyamine-organocation (APC) superfamily. Spore germination protein (SGP) (TC 2.A.3.9) family.</text>
</comment>
<evidence type="ECO:0000256" key="5">
    <source>
        <dbReference type="ARBA" id="ARBA00022692"/>
    </source>
</evidence>
<evidence type="ECO:0000313" key="10">
    <source>
        <dbReference type="Proteomes" id="UP001596002"/>
    </source>
</evidence>
<evidence type="ECO:0000313" key="9">
    <source>
        <dbReference type="EMBL" id="MFC4770094.1"/>
    </source>
</evidence>
<feature type="transmembrane region" description="Helical" evidence="8">
    <location>
        <begin position="42"/>
        <end position="61"/>
    </location>
</feature>
<feature type="transmembrane region" description="Helical" evidence="8">
    <location>
        <begin position="218"/>
        <end position="239"/>
    </location>
</feature>
<feature type="transmembrane region" description="Helical" evidence="8">
    <location>
        <begin position="302"/>
        <end position="322"/>
    </location>
</feature>
<evidence type="ECO:0000256" key="7">
    <source>
        <dbReference type="ARBA" id="ARBA00023136"/>
    </source>
</evidence>
<keyword evidence="6 8" id="KW-1133">Transmembrane helix</keyword>
<keyword evidence="7 8" id="KW-0472">Membrane</keyword>
<dbReference type="EMBL" id="JBHSHC010000154">
    <property type="protein sequence ID" value="MFC4770094.1"/>
    <property type="molecule type" value="Genomic_DNA"/>
</dbReference>
<sequence>MVIEKGKISAPQIGKMIYLAVTPTAILSTPAITYQFAKQDLWISPMWAFSGVIAIWIALSIHRLFPGENLVQAGERILGRRLGKVFGLVILLYYLYLGGVIVREYGEFVVGAFLVQTPLLVVTGSMVLVCAIVVRSGVEIIARFADVFIPVFALLFLLLIIPLLPDLHILKMLPIMGEGIGPSLSGSVVLQAWFSEFLTVSFLIPFANRAEKVKKSMAITLLAVIVTLVSSNLVTLLLLGDLTGNYIYPFLIVARYINLADFFTHLESLFMAIWVLGAFVKICVFFYVTAMGAAQWMNLREYQPIVFPVGFLLLLMSVWVAPNLQELTHALSTSIIFSALTVLVCIPAALFGVAWIRRQWEKKNMQD</sequence>
<feature type="transmembrane region" description="Helical" evidence="8">
    <location>
        <begin position="108"/>
        <end position="134"/>
    </location>
</feature>
<evidence type="ECO:0000256" key="1">
    <source>
        <dbReference type="ARBA" id="ARBA00004141"/>
    </source>
</evidence>
<feature type="transmembrane region" description="Helical" evidence="8">
    <location>
        <begin position="334"/>
        <end position="356"/>
    </location>
</feature>
<feature type="transmembrane region" description="Helical" evidence="8">
    <location>
        <begin position="184"/>
        <end position="206"/>
    </location>
</feature>
<keyword evidence="4" id="KW-0309">Germination</keyword>
<comment type="caution">
    <text evidence="9">The sequence shown here is derived from an EMBL/GenBank/DDBJ whole genome shotgun (WGS) entry which is preliminary data.</text>
</comment>
<proteinExistence type="inferred from homology"/>
<evidence type="ECO:0000256" key="2">
    <source>
        <dbReference type="ARBA" id="ARBA00007998"/>
    </source>
</evidence>
<dbReference type="InterPro" id="IPR004761">
    <property type="entry name" value="Spore_GerAB"/>
</dbReference>
<feature type="transmembrane region" description="Helical" evidence="8">
    <location>
        <begin position="82"/>
        <end position="102"/>
    </location>
</feature>
<evidence type="ECO:0000256" key="4">
    <source>
        <dbReference type="ARBA" id="ARBA00022544"/>
    </source>
</evidence>
<dbReference type="NCBIfam" id="TIGR00912">
    <property type="entry name" value="2A0309"/>
    <property type="match status" value="1"/>
</dbReference>
<dbReference type="PANTHER" id="PTHR34975:SF2">
    <property type="entry name" value="SPORE GERMINATION PROTEIN A2"/>
    <property type="match status" value="1"/>
</dbReference>